<name>A0ABD5RV07_9EURY</name>
<accession>A0ABD5RV07</accession>
<proteinExistence type="predicted"/>
<dbReference type="InterPro" id="IPR011704">
    <property type="entry name" value="ATPase_dyneun-rel_AAA"/>
</dbReference>
<sequence>MTVEHSEATLDIASTRWYCTQFFVDYYKATSEWDAEKRRHERTGTVVEELLKTFVETEVFSGAELTALKSVCQTSSVIGQEKTIERVRATGGAPDRLDAVVELIQSEEELGIIGGTALKVAAPTDDVEVQLIDSFATLIDETAENQALDTAVKTILDLPVQDVGLATLTPVFCLLYPERYPIVNHQTKVSIKACLDLDVPKDPDEYFEAIELFSAIRADFDFEDNFRHLDFYCYWANERTDVNEWFRSNDIADRAVWQLNAGLETDGGPDTLWPLWREHGLCSIGWDIGDLSKLSRDEIDARAASESSADAGVCLKRFRDALTPGTIVLAKDGEQLLGIGVIQSEAYRYHPNAFDEHVPAESVSHPHLRPVEWVAITSGDEGPVSSWAPEQGLSAQKTLAQTNHFESIRYALANRTPSLREDLFDIEREVAAVSAARHPSTDTEDPPSSEHETSPDDELDRTPVEEPPISEAAPYYWVSQGNKEELEEEYLQAPDDSQPHHDLRKLAPGDIVFNYREGAVVGYSEVTSEPYYYQVDTEEQLRVDIDLQRFSEPLQFADVFAYLIRDDVRLDTYYPVNKAGMNQQYLFNLSEKAGEYLLTQGNRQRAPERLTKRLSLPRVDPELPNQLYYPPTQARQLRSQLSAAINSGKHVILTGPPGTGKSKIAEAICSQATTLDSVDDWVFTTATAEWTAYDTVGGYMPRRDSDELAFSPGQFLRCFRDRDGTLVNKWLVIDELNRSDIDKAFGQVFSVLAGDSVELPYEGDGHPSTPVRIEAVNEKTDPQRRDRIATDPDRYPITGAWRLIGTMNTADKASLYEMSYAFMRRFAFVHVGIPEIATEDGLARQWLLDPTYDSPGTQPANYASAWLDGETGDERTALHETLSAIGPRLAVLWSNIEGGRPIGPAIIHDIVSYVHASDGSATNGDNLTDALIALVFPQFEGMRPEQQRTLIQSLDTPRRCVTQPGRGDSESSTTQDPVAPELATDRLYRTAEDMFGITLTDESDDS</sequence>
<organism evidence="3 4">
    <name type="scientific">Halomarina salina</name>
    <dbReference type="NCBI Taxonomy" id="1872699"/>
    <lineage>
        <taxon>Archaea</taxon>
        <taxon>Methanobacteriati</taxon>
        <taxon>Methanobacteriota</taxon>
        <taxon>Stenosarchaea group</taxon>
        <taxon>Halobacteria</taxon>
        <taxon>Halobacteriales</taxon>
        <taxon>Natronomonadaceae</taxon>
        <taxon>Halomarina</taxon>
    </lineage>
</organism>
<dbReference type="Proteomes" id="UP001596099">
    <property type="component" value="Unassembled WGS sequence"/>
</dbReference>
<evidence type="ECO:0000259" key="2">
    <source>
        <dbReference type="SMART" id="SM00382"/>
    </source>
</evidence>
<dbReference type="Pfam" id="PF07728">
    <property type="entry name" value="AAA_5"/>
    <property type="match status" value="1"/>
</dbReference>
<keyword evidence="4" id="KW-1185">Reference proteome</keyword>
<dbReference type="Gene3D" id="3.40.50.300">
    <property type="entry name" value="P-loop containing nucleotide triphosphate hydrolases"/>
    <property type="match status" value="1"/>
</dbReference>
<protein>
    <submittedName>
        <fullName evidence="3">AAA family ATPase</fullName>
    </submittedName>
</protein>
<dbReference type="InterPro" id="IPR052934">
    <property type="entry name" value="Methyl-DNA_Rec/Restrict_Enz"/>
</dbReference>
<dbReference type="EMBL" id="JBHSQH010000009">
    <property type="protein sequence ID" value="MFC5973975.1"/>
    <property type="molecule type" value="Genomic_DNA"/>
</dbReference>
<feature type="region of interest" description="Disordered" evidence="1">
    <location>
        <begin position="434"/>
        <end position="475"/>
    </location>
</feature>
<dbReference type="SMART" id="SM00382">
    <property type="entry name" value="AAA"/>
    <property type="match status" value="1"/>
</dbReference>
<feature type="compositionally biased region" description="Basic and acidic residues" evidence="1">
    <location>
        <begin position="448"/>
        <end position="464"/>
    </location>
</feature>
<dbReference type="SUPFAM" id="SSF52540">
    <property type="entry name" value="P-loop containing nucleoside triphosphate hydrolases"/>
    <property type="match status" value="1"/>
</dbReference>
<gene>
    <name evidence="3" type="ORF">ACFPYI_21860</name>
</gene>
<comment type="caution">
    <text evidence="3">The sequence shown here is derived from an EMBL/GenBank/DDBJ whole genome shotgun (WGS) entry which is preliminary data.</text>
</comment>
<feature type="domain" description="AAA+ ATPase" evidence="2">
    <location>
        <begin position="647"/>
        <end position="832"/>
    </location>
</feature>
<dbReference type="InterPro" id="IPR003593">
    <property type="entry name" value="AAA+_ATPase"/>
</dbReference>
<reference evidence="3 4" key="1">
    <citation type="journal article" date="2019" name="Int. J. Syst. Evol. Microbiol.">
        <title>The Global Catalogue of Microorganisms (GCM) 10K type strain sequencing project: providing services to taxonomists for standard genome sequencing and annotation.</title>
        <authorList>
            <consortium name="The Broad Institute Genomics Platform"/>
            <consortium name="The Broad Institute Genome Sequencing Center for Infectious Disease"/>
            <person name="Wu L."/>
            <person name="Ma J."/>
        </authorList>
    </citation>
    <scope>NUCLEOTIDE SEQUENCE [LARGE SCALE GENOMIC DNA]</scope>
    <source>
        <strain evidence="3 4">CGMCC 1.12543</strain>
    </source>
</reference>
<dbReference type="PANTHER" id="PTHR37291:SF1">
    <property type="entry name" value="TYPE IV METHYL-DIRECTED RESTRICTION ENZYME ECOKMCRB SUBUNIT"/>
    <property type="match status" value="1"/>
</dbReference>
<evidence type="ECO:0000256" key="1">
    <source>
        <dbReference type="SAM" id="MobiDB-lite"/>
    </source>
</evidence>
<dbReference type="RefSeq" id="WP_247421005.1">
    <property type="nucleotide sequence ID" value="NZ_JALLGW010000004.1"/>
</dbReference>
<evidence type="ECO:0000313" key="4">
    <source>
        <dbReference type="Proteomes" id="UP001596099"/>
    </source>
</evidence>
<feature type="region of interest" description="Disordered" evidence="1">
    <location>
        <begin position="955"/>
        <end position="983"/>
    </location>
</feature>
<dbReference type="PANTHER" id="PTHR37291">
    <property type="entry name" value="5-METHYLCYTOSINE-SPECIFIC RESTRICTION ENZYME B"/>
    <property type="match status" value="1"/>
</dbReference>
<dbReference type="AlphaFoldDB" id="A0ABD5RV07"/>
<evidence type="ECO:0000313" key="3">
    <source>
        <dbReference type="EMBL" id="MFC5973975.1"/>
    </source>
</evidence>
<dbReference type="InterPro" id="IPR027417">
    <property type="entry name" value="P-loop_NTPase"/>
</dbReference>